<dbReference type="InterPro" id="IPR058240">
    <property type="entry name" value="rSAM_sf"/>
</dbReference>
<evidence type="ECO:0000256" key="1">
    <source>
        <dbReference type="ARBA" id="ARBA00001966"/>
    </source>
</evidence>
<dbReference type="SMART" id="SM00876">
    <property type="entry name" value="BATS"/>
    <property type="match status" value="1"/>
</dbReference>
<dbReference type="SFLD" id="SFLDS00029">
    <property type="entry name" value="Radical_SAM"/>
    <property type="match status" value="1"/>
</dbReference>
<evidence type="ECO:0000256" key="4">
    <source>
        <dbReference type="ARBA" id="ARBA00022723"/>
    </source>
</evidence>
<dbReference type="GO" id="GO:0009228">
    <property type="term" value="P:thiamine biosynthetic process"/>
    <property type="evidence" value="ECO:0007669"/>
    <property type="project" value="InterPro"/>
</dbReference>
<keyword evidence="4" id="KW-0479">Metal-binding</keyword>
<keyword evidence="3" id="KW-0949">S-adenosyl-L-methionine</keyword>
<name>E6SU59_BACT6</name>
<dbReference type="SFLD" id="SFLDG01060">
    <property type="entry name" value="BATS_domain_containing"/>
    <property type="match status" value="1"/>
</dbReference>
<dbReference type="SUPFAM" id="SSF102114">
    <property type="entry name" value="Radical SAM enzymes"/>
    <property type="match status" value="1"/>
</dbReference>
<feature type="domain" description="Radical SAM core" evidence="7">
    <location>
        <begin position="69"/>
        <end position="299"/>
    </location>
</feature>
<dbReference type="Gene3D" id="3.20.20.70">
    <property type="entry name" value="Aldolase class I"/>
    <property type="match status" value="1"/>
</dbReference>
<evidence type="ECO:0000313" key="8">
    <source>
        <dbReference type="EMBL" id="ADV44332.1"/>
    </source>
</evidence>
<dbReference type="Proteomes" id="UP000008630">
    <property type="component" value="Chromosome"/>
</dbReference>
<reference key="1">
    <citation type="submission" date="2010-11" db="EMBL/GenBank/DDBJ databases">
        <title>The complete genome of Bacteroides helcogenes P 36-108.</title>
        <authorList>
            <consortium name="US DOE Joint Genome Institute (JGI-PGF)"/>
            <person name="Lucas S."/>
            <person name="Copeland A."/>
            <person name="Lapidus A."/>
            <person name="Bruce D."/>
            <person name="Goodwin L."/>
            <person name="Pitluck S."/>
            <person name="Kyrpides N."/>
            <person name="Mavromatis K."/>
            <person name="Ivanova N."/>
            <person name="Zeytun A."/>
            <person name="Brettin T."/>
            <person name="Detter J.C."/>
            <person name="Tapia R."/>
            <person name="Han C."/>
            <person name="Land M."/>
            <person name="Hauser L."/>
            <person name="Markowitz V."/>
            <person name="Cheng J.-F."/>
            <person name="Hugenholtz P."/>
            <person name="Woyke T."/>
            <person name="Wu D."/>
            <person name="Gronow S."/>
            <person name="Wellnitz S."/>
            <person name="Brambilla E."/>
            <person name="Klenk H.-P."/>
            <person name="Eisen J.A."/>
        </authorList>
    </citation>
    <scope>NUCLEOTIDE SEQUENCE</scope>
    <source>
        <strain>P 36-108</strain>
    </source>
</reference>
<dbReference type="OrthoDB" id="9801120at2"/>
<dbReference type="InterPro" id="IPR013785">
    <property type="entry name" value="Aldolase_TIM"/>
</dbReference>
<dbReference type="PANTHER" id="PTHR43583:SF1">
    <property type="entry name" value="2-IMINOACETATE SYNTHASE"/>
    <property type="match status" value="1"/>
</dbReference>
<dbReference type="NCBIfam" id="TIGR02351">
    <property type="entry name" value="thiH"/>
    <property type="match status" value="1"/>
</dbReference>
<organism evidence="8 9">
    <name type="scientific">Bacteroides helcogenes (strain ATCC 35417 / DSM 20613 / JCM 6297 / CCUG 15421 / P 36-108)</name>
    <dbReference type="NCBI Taxonomy" id="693979"/>
    <lineage>
        <taxon>Bacteria</taxon>
        <taxon>Pseudomonadati</taxon>
        <taxon>Bacteroidota</taxon>
        <taxon>Bacteroidia</taxon>
        <taxon>Bacteroidales</taxon>
        <taxon>Bacteroidaceae</taxon>
        <taxon>Bacteroides</taxon>
    </lineage>
</organism>
<comment type="cofactor">
    <cofactor evidence="1">
        <name>[4Fe-4S] cluster</name>
        <dbReference type="ChEBI" id="CHEBI:49883"/>
    </cofactor>
</comment>
<gene>
    <name evidence="8" type="ordered locus">Bache_2364</name>
</gene>
<dbReference type="STRING" id="693979.Bache_2364"/>
<dbReference type="InterPro" id="IPR007197">
    <property type="entry name" value="rSAM"/>
</dbReference>
<dbReference type="Pfam" id="PF06968">
    <property type="entry name" value="BATS"/>
    <property type="match status" value="1"/>
</dbReference>
<dbReference type="AlphaFoldDB" id="E6SU59"/>
<dbReference type="Pfam" id="PF04055">
    <property type="entry name" value="Radical_SAM"/>
    <property type="match status" value="1"/>
</dbReference>
<keyword evidence="6" id="KW-0411">Iron-sulfur</keyword>
<dbReference type="SFLD" id="SFLDF00301">
    <property type="entry name" value="2-iminoacetate_synthase_(ThiH)"/>
    <property type="match status" value="1"/>
</dbReference>
<dbReference type="KEGG" id="bhl:Bache_2364"/>
<dbReference type="InterPro" id="IPR034428">
    <property type="entry name" value="ThiH/NoCL/HydG-like"/>
</dbReference>
<proteinExistence type="predicted"/>
<evidence type="ECO:0000256" key="2">
    <source>
        <dbReference type="ARBA" id="ARBA00022485"/>
    </source>
</evidence>
<dbReference type="EMBL" id="CP002352">
    <property type="protein sequence ID" value="ADV44332.1"/>
    <property type="molecule type" value="Genomic_DNA"/>
</dbReference>
<keyword evidence="2" id="KW-0004">4Fe-4S</keyword>
<dbReference type="InterPro" id="IPR012726">
    <property type="entry name" value="ThiH"/>
</dbReference>
<dbReference type="GO" id="GO:0005506">
    <property type="term" value="F:iron ion binding"/>
    <property type="evidence" value="ECO:0007669"/>
    <property type="project" value="InterPro"/>
</dbReference>
<evidence type="ECO:0000256" key="3">
    <source>
        <dbReference type="ARBA" id="ARBA00022691"/>
    </source>
</evidence>
<protein>
    <submittedName>
        <fullName evidence="8">Tyrosine lyase ThiH</fullName>
    </submittedName>
</protein>
<dbReference type="GO" id="GO:0016829">
    <property type="term" value="F:lyase activity"/>
    <property type="evidence" value="ECO:0007669"/>
    <property type="project" value="UniProtKB-KW"/>
</dbReference>
<keyword evidence="5" id="KW-0408">Iron</keyword>
<dbReference type="GO" id="GO:0051539">
    <property type="term" value="F:4 iron, 4 sulfur cluster binding"/>
    <property type="evidence" value="ECO:0007669"/>
    <property type="project" value="UniProtKB-KW"/>
</dbReference>
<sequence>MFSDELEKISWEETTARINSKTDADVRRALSKEHCDVEDFMALISPAATPYLETMARLSKRYTEERFGKTISMFIPLYITNSCTNSCVYCGFHITNPMPRTILTEEEIVNEYKAIKRLAPFENLLLVTGENPAVAGVPYIARALDLAKPYFSNLKIEVMPLKAAEYATLKEHGLNGVICFQETYHKANYNIYHPRGMKSKFEWRVNGFDRMGQAEVHSIGMGVLIGLEKEWRTDICMMAHHLRYLQKHYWKTKYSVNFPRMRPSENGGFQPNVVMSDRELAQVTFAMRIFDHDVDISYSTREPASIRNNMATLGVTTMSAESKTEPGGYYSYPQTLEQFHVSDERKATEVDAALRRLGREPVWKDWDVSLEKFTPASLTNHGR</sequence>
<evidence type="ECO:0000256" key="5">
    <source>
        <dbReference type="ARBA" id="ARBA00023004"/>
    </source>
</evidence>
<dbReference type="HOGENOM" id="CLU_046249_1_0_10"/>
<dbReference type="SFLD" id="SFLDG01081">
    <property type="entry name" value="cleavage_of_the_Ca-Cb_bond_in"/>
    <property type="match status" value="1"/>
</dbReference>
<evidence type="ECO:0000313" key="9">
    <source>
        <dbReference type="Proteomes" id="UP000008630"/>
    </source>
</evidence>
<dbReference type="PROSITE" id="PS51918">
    <property type="entry name" value="RADICAL_SAM"/>
    <property type="match status" value="1"/>
</dbReference>
<evidence type="ECO:0000256" key="6">
    <source>
        <dbReference type="ARBA" id="ARBA00023014"/>
    </source>
</evidence>
<dbReference type="RefSeq" id="WP_013547922.1">
    <property type="nucleotide sequence ID" value="NC_014933.1"/>
</dbReference>
<dbReference type="InterPro" id="IPR010722">
    <property type="entry name" value="BATS_dom"/>
</dbReference>
<dbReference type="eggNOG" id="COG0502">
    <property type="taxonomic scope" value="Bacteria"/>
</dbReference>
<keyword evidence="8" id="KW-0456">Lyase</keyword>
<dbReference type="PANTHER" id="PTHR43583">
    <property type="entry name" value="2-IMINOACETATE SYNTHASE"/>
    <property type="match status" value="1"/>
</dbReference>
<evidence type="ECO:0000259" key="7">
    <source>
        <dbReference type="PROSITE" id="PS51918"/>
    </source>
</evidence>
<dbReference type="PATRIC" id="fig|693979.3.peg.2478"/>
<keyword evidence="9" id="KW-1185">Reference proteome</keyword>
<reference evidence="8 9" key="2">
    <citation type="journal article" date="2011" name="Stand. Genomic Sci.">
        <title>Complete genome sequence of Bacteroides helcogenes type strain (P 36-108).</title>
        <authorList>
            <person name="Pati A."/>
            <person name="Gronow S."/>
            <person name="Zeytun A."/>
            <person name="Lapidus A."/>
            <person name="Nolan M."/>
            <person name="Hammon N."/>
            <person name="Deshpande S."/>
            <person name="Cheng J.F."/>
            <person name="Tapia R."/>
            <person name="Han C."/>
            <person name="Goodwin L."/>
            <person name="Pitluck S."/>
            <person name="Liolios K."/>
            <person name="Pagani I."/>
            <person name="Ivanova N."/>
            <person name="Mavromatis K."/>
            <person name="Chen A."/>
            <person name="Palaniappan K."/>
            <person name="Land M."/>
            <person name="Hauser L."/>
            <person name="Chang Y.J."/>
            <person name="Jeffries C.D."/>
            <person name="Detter J.C."/>
            <person name="Brambilla E."/>
            <person name="Rohde M."/>
            <person name="Goker M."/>
            <person name="Woyke T."/>
            <person name="Bristow J."/>
            <person name="Eisen J.A."/>
            <person name="Markowitz V."/>
            <person name="Hugenholtz P."/>
            <person name="Kyrpides N.C."/>
            <person name="Klenk H.P."/>
            <person name="Lucas S."/>
        </authorList>
    </citation>
    <scope>NUCLEOTIDE SEQUENCE [LARGE SCALE GENOMIC DNA]</scope>
    <source>
        <strain evidence="9">ATCC 35417 / DSM 20613 / JCM 6297 / CCUG 15421 / P 36-108</strain>
    </source>
</reference>
<accession>E6SU59</accession>